<dbReference type="GO" id="GO:0018773">
    <property type="term" value="F:acetylpyruvate hydrolase activity"/>
    <property type="evidence" value="ECO:0007669"/>
    <property type="project" value="TreeGrafter"/>
</dbReference>
<dbReference type="PANTHER" id="PTHR11820">
    <property type="entry name" value="ACYLPYRUVASE"/>
    <property type="match status" value="1"/>
</dbReference>
<feature type="domain" description="Fumarylacetoacetase-like C-terminal" evidence="3">
    <location>
        <begin position="88"/>
        <end position="299"/>
    </location>
</feature>
<evidence type="ECO:0000259" key="3">
    <source>
        <dbReference type="Pfam" id="PF01557"/>
    </source>
</evidence>
<keyword evidence="4" id="KW-0378">Hydrolase</keyword>
<dbReference type="Proteomes" id="UP000823900">
    <property type="component" value="Unassembled WGS sequence"/>
</dbReference>
<evidence type="ECO:0000256" key="2">
    <source>
        <dbReference type="ARBA" id="ARBA00022723"/>
    </source>
</evidence>
<comment type="similarity">
    <text evidence="1">Belongs to the FAH family.</text>
</comment>
<dbReference type="GO" id="GO:0019752">
    <property type="term" value="P:carboxylic acid metabolic process"/>
    <property type="evidence" value="ECO:0007669"/>
    <property type="project" value="UniProtKB-ARBA"/>
</dbReference>
<proteinExistence type="inferred from homology"/>
<reference evidence="4" key="1">
    <citation type="journal article" date="2021" name="PeerJ">
        <title>Extensive microbial diversity within the chicken gut microbiome revealed by metagenomics and culture.</title>
        <authorList>
            <person name="Gilroy R."/>
            <person name="Ravi A."/>
            <person name="Getino M."/>
            <person name="Pursley I."/>
            <person name="Horton D.L."/>
            <person name="Alikhan N.F."/>
            <person name="Baker D."/>
            <person name="Gharbi K."/>
            <person name="Hall N."/>
            <person name="Watson M."/>
            <person name="Adriaenssens E.M."/>
            <person name="Foster-Nyarko E."/>
            <person name="Jarju S."/>
            <person name="Secka A."/>
            <person name="Antonio M."/>
            <person name="Oren A."/>
            <person name="Chaudhuri R.R."/>
            <person name="La Ragione R."/>
            <person name="Hildebrand F."/>
            <person name="Pallen M.J."/>
        </authorList>
    </citation>
    <scope>NUCLEOTIDE SEQUENCE</scope>
    <source>
        <strain evidence="4">CHK178-16964</strain>
    </source>
</reference>
<evidence type="ECO:0000313" key="4">
    <source>
        <dbReference type="EMBL" id="HJA70684.1"/>
    </source>
</evidence>
<dbReference type="InterPro" id="IPR036663">
    <property type="entry name" value="Fumarylacetoacetase_C_sf"/>
</dbReference>
<dbReference type="FunFam" id="3.90.850.10:FF:000002">
    <property type="entry name" value="2-hydroxyhepta-2,4-diene-1,7-dioate isomerase"/>
    <property type="match status" value="1"/>
</dbReference>
<dbReference type="GO" id="GO:0016853">
    <property type="term" value="F:isomerase activity"/>
    <property type="evidence" value="ECO:0007669"/>
    <property type="project" value="UniProtKB-ARBA"/>
</dbReference>
<evidence type="ECO:0000313" key="5">
    <source>
        <dbReference type="Proteomes" id="UP000823900"/>
    </source>
</evidence>
<dbReference type="AlphaFoldDB" id="A0A9D2HHN5"/>
<sequence>MKLLTYKIEQKARLGVLSKDEEWVFPLRSMGIEYEDMMDLVRGISDSEKQLIDYMLEKHADSPYGILGAARLEEVTIEAPIIHPGQDIICLGINYMAHAEESARYKNEAFDGTREYPVYFSKRVNQATACGREIPSHKKITERLDYEAELAVIIGKEASHVSVEEAEQYVFGYTIMNDISARDIQNRHKQWYFGKSLDGAAPMGPWIVTRESLPYPPELSVQSRVNGEIRQDSNTSLMIFGISYVISELSQGMTLMPGTIISMGTPAGVGMGFDPPRFLESGDEVECIIEGIGNLKNTIGK</sequence>
<gene>
    <name evidence="4" type="ORF">IAA07_03765</name>
</gene>
<name>A0A9D2HHN5_9FIRM</name>
<accession>A0A9D2HHN5</accession>
<dbReference type="Pfam" id="PF01557">
    <property type="entry name" value="FAA_hydrolase"/>
    <property type="match status" value="1"/>
</dbReference>
<reference evidence="4" key="2">
    <citation type="submission" date="2021-04" db="EMBL/GenBank/DDBJ databases">
        <authorList>
            <person name="Gilroy R."/>
        </authorList>
    </citation>
    <scope>NUCLEOTIDE SEQUENCE</scope>
    <source>
        <strain evidence="4">CHK178-16964</strain>
    </source>
</reference>
<dbReference type="InterPro" id="IPR011234">
    <property type="entry name" value="Fumarylacetoacetase-like_C"/>
</dbReference>
<dbReference type="EMBL" id="DWZA01000032">
    <property type="protein sequence ID" value="HJA70684.1"/>
    <property type="molecule type" value="Genomic_DNA"/>
</dbReference>
<organism evidence="4 5">
    <name type="scientific">Candidatus Lachnoclostridium stercoravium</name>
    <dbReference type="NCBI Taxonomy" id="2838633"/>
    <lineage>
        <taxon>Bacteria</taxon>
        <taxon>Bacillati</taxon>
        <taxon>Bacillota</taxon>
        <taxon>Clostridia</taxon>
        <taxon>Lachnospirales</taxon>
        <taxon>Lachnospiraceae</taxon>
    </lineage>
</organism>
<dbReference type="PANTHER" id="PTHR11820:SF7">
    <property type="entry name" value="ACYLPYRUVASE FAHD1, MITOCHONDRIAL"/>
    <property type="match status" value="1"/>
</dbReference>
<keyword evidence="2" id="KW-0479">Metal-binding</keyword>
<protein>
    <submittedName>
        <fullName evidence="4">Fumarylacetoacetate hydrolase family protein</fullName>
    </submittedName>
</protein>
<evidence type="ECO:0000256" key="1">
    <source>
        <dbReference type="ARBA" id="ARBA00010211"/>
    </source>
</evidence>
<dbReference type="GO" id="GO:0046872">
    <property type="term" value="F:metal ion binding"/>
    <property type="evidence" value="ECO:0007669"/>
    <property type="project" value="UniProtKB-KW"/>
</dbReference>
<dbReference type="SUPFAM" id="SSF56529">
    <property type="entry name" value="FAH"/>
    <property type="match status" value="1"/>
</dbReference>
<comment type="caution">
    <text evidence="4">The sequence shown here is derived from an EMBL/GenBank/DDBJ whole genome shotgun (WGS) entry which is preliminary data.</text>
</comment>
<dbReference type="Gene3D" id="3.90.850.10">
    <property type="entry name" value="Fumarylacetoacetase-like, C-terminal domain"/>
    <property type="match status" value="1"/>
</dbReference>